<keyword evidence="5" id="KW-1185">Reference proteome</keyword>
<gene>
    <name evidence="4" type="ORF">WCN91_02545</name>
</gene>
<proteinExistence type="predicted"/>
<dbReference type="Gene3D" id="3.40.50.2300">
    <property type="match status" value="1"/>
</dbReference>
<organism evidence="4 5">
    <name type="scientific">Pseudoalteromonas qingdaonensis</name>
    <dbReference type="NCBI Taxonomy" id="3131913"/>
    <lineage>
        <taxon>Bacteria</taxon>
        <taxon>Pseudomonadati</taxon>
        <taxon>Pseudomonadota</taxon>
        <taxon>Gammaproteobacteria</taxon>
        <taxon>Alteromonadales</taxon>
        <taxon>Pseudoalteromonadaceae</taxon>
        <taxon>Pseudoalteromonas</taxon>
    </lineage>
</organism>
<sequence length="124" mass="14035">MLRKEKRAKLLVVDDEYFNFKFYTDVLSEQFELEYAKSGEQCLKEVSVINPDAILLDVCMPGIDGFDTCRILKNTPETSGIPILIISGLETQEAKEKAFESGCDGFFEKPLAFNELLESLQTLI</sequence>
<dbReference type="PROSITE" id="PS50110">
    <property type="entry name" value="RESPONSE_REGULATORY"/>
    <property type="match status" value="1"/>
</dbReference>
<dbReference type="PANTHER" id="PTHR44591:SF3">
    <property type="entry name" value="RESPONSE REGULATORY DOMAIN-CONTAINING PROTEIN"/>
    <property type="match status" value="1"/>
</dbReference>
<evidence type="ECO:0000256" key="2">
    <source>
        <dbReference type="PROSITE-ProRule" id="PRU00169"/>
    </source>
</evidence>
<comment type="caution">
    <text evidence="4">The sequence shown here is derived from an EMBL/GenBank/DDBJ whole genome shotgun (WGS) entry which is preliminary data.</text>
</comment>
<dbReference type="InterPro" id="IPR050595">
    <property type="entry name" value="Bact_response_regulator"/>
</dbReference>
<dbReference type="Proteomes" id="UP001447008">
    <property type="component" value="Unassembled WGS sequence"/>
</dbReference>
<protein>
    <submittedName>
        <fullName evidence="4">Response regulator</fullName>
    </submittedName>
</protein>
<evidence type="ECO:0000313" key="4">
    <source>
        <dbReference type="EMBL" id="MEM0514327.1"/>
    </source>
</evidence>
<reference evidence="4 5" key="1">
    <citation type="submission" date="2024-03" db="EMBL/GenBank/DDBJ databases">
        <title>Pseudoalteromonas qingdaonensis sp. nov., isolated from the intestines of marine benthic organisms.</title>
        <authorList>
            <person name="Lin X."/>
            <person name="Fang S."/>
            <person name="Hu X."/>
        </authorList>
    </citation>
    <scope>NUCLEOTIDE SEQUENCE [LARGE SCALE GENOMIC DNA]</scope>
    <source>
        <strain evidence="4 5">YIC-827</strain>
    </source>
</reference>
<dbReference type="EMBL" id="JBCGCU010000002">
    <property type="protein sequence ID" value="MEM0514327.1"/>
    <property type="molecule type" value="Genomic_DNA"/>
</dbReference>
<accession>A0ABU9MVJ2</accession>
<keyword evidence="1 2" id="KW-0597">Phosphoprotein</keyword>
<evidence type="ECO:0000256" key="1">
    <source>
        <dbReference type="ARBA" id="ARBA00022553"/>
    </source>
</evidence>
<dbReference type="SMART" id="SM00448">
    <property type="entry name" value="REC"/>
    <property type="match status" value="1"/>
</dbReference>
<dbReference type="PANTHER" id="PTHR44591">
    <property type="entry name" value="STRESS RESPONSE REGULATOR PROTEIN 1"/>
    <property type="match status" value="1"/>
</dbReference>
<name>A0ABU9MVJ2_9GAMM</name>
<evidence type="ECO:0000313" key="5">
    <source>
        <dbReference type="Proteomes" id="UP001447008"/>
    </source>
</evidence>
<feature type="modified residue" description="4-aspartylphosphate" evidence="2">
    <location>
        <position position="57"/>
    </location>
</feature>
<dbReference type="SUPFAM" id="SSF52172">
    <property type="entry name" value="CheY-like"/>
    <property type="match status" value="1"/>
</dbReference>
<dbReference type="Pfam" id="PF00072">
    <property type="entry name" value="Response_reg"/>
    <property type="match status" value="1"/>
</dbReference>
<dbReference type="InterPro" id="IPR001789">
    <property type="entry name" value="Sig_transdc_resp-reg_receiver"/>
</dbReference>
<dbReference type="RefSeq" id="WP_342675981.1">
    <property type="nucleotide sequence ID" value="NZ_JBCGCU010000002.1"/>
</dbReference>
<evidence type="ECO:0000259" key="3">
    <source>
        <dbReference type="PROSITE" id="PS50110"/>
    </source>
</evidence>
<dbReference type="InterPro" id="IPR011006">
    <property type="entry name" value="CheY-like_superfamily"/>
</dbReference>
<feature type="domain" description="Response regulatory" evidence="3">
    <location>
        <begin position="9"/>
        <end position="124"/>
    </location>
</feature>